<evidence type="ECO:0000313" key="3">
    <source>
        <dbReference type="Proteomes" id="UP000011885"/>
    </source>
</evidence>
<comment type="caution">
    <text evidence="2">The sequence shown here is derived from an EMBL/GenBank/DDBJ whole genome shotgun (WGS) entry which is preliminary data.</text>
</comment>
<dbReference type="AlphaFoldDB" id="M5TYX7"/>
<comment type="cofactor">
    <cofactor evidence="1">
        <name>Fe(2+)</name>
        <dbReference type="ChEBI" id="CHEBI:29033"/>
    </cofactor>
</comment>
<dbReference type="GO" id="GO:0005506">
    <property type="term" value="F:iron ion binding"/>
    <property type="evidence" value="ECO:0007669"/>
    <property type="project" value="UniProtKB-ARBA"/>
</dbReference>
<proteinExistence type="predicted"/>
<dbReference type="GO" id="GO:0016706">
    <property type="term" value="F:2-oxoglutarate-dependent dioxygenase activity"/>
    <property type="evidence" value="ECO:0007669"/>
    <property type="project" value="UniProtKB-ARBA"/>
</dbReference>
<organism evidence="2 3">
    <name type="scientific">Rhodopirellula sallentina SM41</name>
    <dbReference type="NCBI Taxonomy" id="1263870"/>
    <lineage>
        <taxon>Bacteria</taxon>
        <taxon>Pseudomonadati</taxon>
        <taxon>Planctomycetota</taxon>
        <taxon>Planctomycetia</taxon>
        <taxon>Pirellulales</taxon>
        <taxon>Pirellulaceae</taxon>
        <taxon>Rhodopirellula</taxon>
    </lineage>
</organism>
<dbReference type="RefSeq" id="WP_008682812.1">
    <property type="nucleotide sequence ID" value="NZ_ANOH01000289.1"/>
</dbReference>
<name>M5TYX7_9BACT</name>
<keyword evidence="2" id="KW-0223">Dioxygenase</keyword>
<reference evidence="2 3" key="1">
    <citation type="journal article" date="2013" name="Mar. Genomics">
        <title>Expression of sulfatases in Rhodopirellula baltica and the diversity of sulfatases in the genus Rhodopirellula.</title>
        <authorList>
            <person name="Wegner C.E."/>
            <person name="Richter-Heitmann T."/>
            <person name="Klindworth A."/>
            <person name="Klockow C."/>
            <person name="Richter M."/>
            <person name="Achstetter T."/>
            <person name="Glockner F.O."/>
            <person name="Harder J."/>
        </authorList>
    </citation>
    <scope>NUCLEOTIDE SEQUENCE [LARGE SCALE GENOMIC DNA]</scope>
    <source>
        <strain evidence="2 3">SM41</strain>
    </source>
</reference>
<dbReference type="SUPFAM" id="SSF51197">
    <property type="entry name" value="Clavaminate synthase-like"/>
    <property type="match status" value="1"/>
</dbReference>
<dbReference type="InterPro" id="IPR008775">
    <property type="entry name" value="Phytyl_CoA_dOase-like"/>
</dbReference>
<keyword evidence="3" id="KW-1185">Reference proteome</keyword>
<gene>
    <name evidence="2" type="ORF">RSSM_04366</name>
</gene>
<dbReference type="Pfam" id="PF05721">
    <property type="entry name" value="PhyH"/>
    <property type="match status" value="1"/>
</dbReference>
<dbReference type="EMBL" id="ANOH01000289">
    <property type="protein sequence ID" value="EMI54214.1"/>
    <property type="molecule type" value="Genomic_DNA"/>
</dbReference>
<dbReference type="PANTHER" id="PTHR20883:SF48">
    <property type="entry name" value="ECTOINE DIOXYGENASE"/>
    <property type="match status" value="1"/>
</dbReference>
<keyword evidence="2" id="KW-0560">Oxidoreductase</keyword>
<evidence type="ECO:0000256" key="1">
    <source>
        <dbReference type="ARBA" id="ARBA00001954"/>
    </source>
</evidence>
<dbReference type="PANTHER" id="PTHR20883">
    <property type="entry name" value="PHYTANOYL-COA DIOXYGENASE DOMAIN CONTAINING 1"/>
    <property type="match status" value="1"/>
</dbReference>
<dbReference type="Proteomes" id="UP000011885">
    <property type="component" value="Unassembled WGS sequence"/>
</dbReference>
<evidence type="ECO:0000313" key="2">
    <source>
        <dbReference type="EMBL" id="EMI54214.1"/>
    </source>
</evidence>
<dbReference type="PATRIC" id="fig|1263870.3.peg.4614"/>
<sequence length="254" mass="28760">MKLIERYGYRILREVVTETGCEQIGREITSVLDANAEDRVENREGSVVGGRNLIEHESLWIGWIEDIRISRMIREYVGTNACVVRVLYFDKPPGQGWALSLHRDRTIAVHEHHDPPAPFAKPTRKAGVAHVEATDDVLSRMLTLRLHLDPMKADNGALFVVPRSHVIPSIASDDRGEEMEIEAIVEEQPQTIFCRAGDVFAMRPLLSHGSHATDPKTRLRRRVLHLEIAPEDILPSPYRWHTAKLLHLSDAAPE</sequence>
<dbReference type="Gene3D" id="2.60.120.620">
    <property type="entry name" value="q2cbj1_9rhob like domain"/>
    <property type="match status" value="1"/>
</dbReference>
<accession>M5TYX7</accession>
<dbReference type="OrthoDB" id="9791262at2"/>
<protein>
    <submittedName>
        <fullName evidence="2">Phytanoyl-CoA dioxygenase</fullName>
    </submittedName>
</protein>